<proteinExistence type="predicted"/>
<keyword evidence="2" id="KW-1185">Reference proteome</keyword>
<comment type="caution">
    <text evidence="1">The sequence shown here is derived from an EMBL/GenBank/DDBJ whole genome shotgun (WGS) entry which is preliminary data.</text>
</comment>
<protein>
    <submittedName>
        <fullName evidence="1">Uncharacterized protein</fullName>
    </submittedName>
</protein>
<reference evidence="1" key="1">
    <citation type="submission" date="2022-11" db="EMBL/GenBank/DDBJ databases">
        <authorList>
            <person name="Kikuchi T."/>
        </authorList>
    </citation>
    <scope>NUCLEOTIDE SEQUENCE</scope>
    <source>
        <strain evidence="1">PS1010</strain>
    </source>
</reference>
<evidence type="ECO:0000313" key="1">
    <source>
        <dbReference type="EMBL" id="CAI5446945.1"/>
    </source>
</evidence>
<dbReference type="EMBL" id="CANHGI010000004">
    <property type="protein sequence ID" value="CAI5446945.1"/>
    <property type="molecule type" value="Genomic_DNA"/>
</dbReference>
<accession>A0A9P1IKW5</accession>
<name>A0A9P1IKW5_9PELO</name>
<organism evidence="1 2">
    <name type="scientific">Caenorhabditis angaria</name>
    <dbReference type="NCBI Taxonomy" id="860376"/>
    <lineage>
        <taxon>Eukaryota</taxon>
        <taxon>Metazoa</taxon>
        <taxon>Ecdysozoa</taxon>
        <taxon>Nematoda</taxon>
        <taxon>Chromadorea</taxon>
        <taxon>Rhabditida</taxon>
        <taxon>Rhabditina</taxon>
        <taxon>Rhabditomorpha</taxon>
        <taxon>Rhabditoidea</taxon>
        <taxon>Rhabditidae</taxon>
        <taxon>Peloderinae</taxon>
        <taxon>Caenorhabditis</taxon>
    </lineage>
</organism>
<dbReference type="Proteomes" id="UP001152747">
    <property type="component" value="Unassembled WGS sequence"/>
</dbReference>
<evidence type="ECO:0000313" key="2">
    <source>
        <dbReference type="Proteomes" id="UP001152747"/>
    </source>
</evidence>
<dbReference type="AlphaFoldDB" id="A0A9P1IKW5"/>
<gene>
    <name evidence="1" type="ORF">CAMP_LOCUS9582</name>
</gene>
<sequence length="152" mass="16920">MKFSEFIQLICTRYELEVFIHRFQASLDHSILIGQSSSRGCAPANAPSCKRLTTGVKELFDCQKDIGYFGLVENSTAKMAAASETMQHIGSVSSGLEDSTGHEEDIGMIFDEKAADWITIAQEAREDAKKWKLSERQADVVLNPLMKKSNNE</sequence>